<evidence type="ECO:0000313" key="3">
    <source>
        <dbReference type="Proteomes" id="UP000594638"/>
    </source>
</evidence>
<dbReference type="AlphaFoldDB" id="A0A8S0SE76"/>
<dbReference type="EMBL" id="CACTIH010005164">
    <property type="protein sequence ID" value="CAA2991210.1"/>
    <property type="molecule type" value="Genomic_DNA"/>
</dbReference>
<proteinExistence type="predicted"/>
<feature type="region of interest" description="Disordered" evidence="1">
    <location>
        <begin position="124"/>
        <end position="146"/>
    </location>
</feature>
<organism evidence="2 3">
    <name type="scientific">Olea europaea subsp. europaea</name>
    <dbReference type="NCBI Taxonomy" id="158383"/>
    <lineage>
        <taxon>Eukaryota</taxon>
        <taxon>Viridiplantae</taxon>
        <taxon>Streptophyta</taxon>
        <taxon>Embryophyta</taxon>
        <taxon>Tracheophyta</taxon>
        <taxon>Spermatophyta</taxon>
        <taxon>Magnoliopsida</taxon>
        <taxon>eudicotyledons</taxon>
        <taxon>Gunneridae</taxon>
        <taxon>Pentapetalae</taxon>
        <taxon>asterids</taxon>
        <taxon>lamiids</taxon>
        <taxon>Lamiales</taxon>
        <taxon>Oleaceae</taxon>
        <taxon>Oleeae</taxon>
        <taxon>Olea</taxon>
    </lineage>
</organism>
<evidence type="ECO:0000256" key="1">
    <source>
        <dbReference type="SAM" id="MobiDB-lite"/>
    </source>
</evidence>
<feature type="non-terminal residue" evidence="2">
    <location>
        <position position="1"/>
    </location>
</feature>
<evidence type="ECO:0000313" key="2">
    <source>
        <dbReference type="EMBL" id="CAA2991210.1"/>
    </source>
</evidence>
<comment type="caution">
    <text evidence="2">The sequence shown here is derived from an EMBL/GenBank/DDBJ whole genome shotgun (WGS) entry which is preliminary data.</text>
</comment>
<gene>
    <name evidence="2" type="ORF">OLEA9_A116541</name>
</gene>
<sequence length="167" mass="17692">HFPRGVLVDAGSVRRSRGQRQTAACDTQWHCGRVLYCGGGAAPRHATPHHGRRGRAGLVMFGACCGLAVGLLPGAGRLATVHRNVPVGRGWAAWRYYDPAASKGVSPAKSWASLKDTPAFCRTGSREAPRRHHRAPPGTTVPSAAPIGLNATARGLLSSECTRDARR</sequence>
<dbReference type="Proteomes" id="UP000594638">
    <property type="component" value="Unassembled WGS sequence"/>
</dbReference>
<keyword evidence="3" id="KW-1185">Reference proteome</keyword>
<protein>
    <submittedName>
        <fullName evidence="2">Uncharacterized protein</fullName>
    </submittedName>
</protein>
<reference evidence="2 3" key="1">
    <citation type="submission" date="2019-12" db="EMBL/GenBank/DDBJ databases">
        <authorList>
            <person name="Alioto T."/>
            <person name="Alioto T."/>
            <person name="Gomez Garrido J."/>
        </authorList>
    </citation>
    <scope>NUCLEOTIDE SEQUENCE [LARGE SCALE GENOMIC DNA]</scope>
</reference>
<accession>A0A8S0SE76</accession>
<dbReference type="Gramene" id="OE9A116541T1">
    <property type="protein sequence ID" value="OE9A116541C1"/>
    <property type="gene ID" value="OE9A116541"/>
</dbReference>
<name>A0A8S0SE76_OLEEU</name>